<dbReference type="AlphaFoldDB" id="A0AA96LAT1"/>
<dbReference type="KEGG" id="paun:MJA45_21745"/>
<dbReference type="InterPro" id="IPR011051">
    <property type="entry name" value="RmlC_Cupin_sf"/>
</dbReference>
<evidence type="ECO:0000313" key="6">
    <source>
        <dbReference type="Proteomes" id="UP001305702"/>
    </source>
</evidence>
<dbReference type="Gene3D" id="2.60.120.10">
    <property type="entry name" value="Jelly Rolls"/>
    <property type="match status" value="1"/>
</dbReference>
<dbReference type="InterPro" id="IPR003313">
    <property type="entry name" value="AraC-bd"/>
</dbReference>
<reference evidence="5 6" key="1">
    <citation type="submission" date="2022-02" db="EMBL/GenBank/DDBJ databases">
        <title>Paenibacillus sp. MBLB1776 Whole Genome Shotgun Sequencing.</title>
        <authorList>
            <person name="Hwang C.Y."/>
            <person name="Cho E.-S."/>
            <person name="Seo M.-J."/>
        </authorList>
    </citation>
    <scope>NUCLEOTIDE SEQUENCE [LARGE SCALE GENOMIC DNA]</scope>
    <source>
        <strain evidence="5 6">MBLB1776</strain>
    </source>
</reference>
<evidence type="ECO:0000256" key="3">
    <source>
        <dbReference type="ARBA" id="ARBA00023163"/>
    </source>
</evidence>
<keyword evidence="1" id="KW-0805">Transcription regulation</keyword>
<dbReference type="EMBL" id="CP130318">
    <property type="protein sequence ID" value="WNQ10221.1"/>
    <property type="molecule type" value="Genomic_DNA"/>
</dbReference>
<dbReference type="Gene3D" id="1.10.10.60">
    <property type="entry name" value="Homeodomain-like"/>
    <property type="match status" value="2"/>
</dbReference>
<dbReference type="PANTHER" id="PTHR46796">
    <property type="entry name" value="HTH-TYPE TRANSCRIPTIONAL ACTIVATOR RHAS-RELATED"/>
    <property type="match status" value="1"/>
</dbReference>
<evidence type="ECO:0000259" key="4">
    <source>
        <dbReference type="PROSITE" id="PS01124"/>
    </source>
</evidence>
<dbReference type="GO" id="GO:0043565">
    <property type="term" value="F:sequence-specific DNA binding"/>
    <property type="evidence" value="ECO:0007669"/>
    <property type="project" value="InterPro"/>
</dbReference>
<dbReference type="GO" id="GO:0003700">
    <property type="term" value="F:DNA-binding transcription factor activity"/>
    <property type="evidence" value="ECO:0007669"/>
    <property type="project" value="InterPro"/>
</dbReference>
<dbReference type="PROSITE" id="PS01124">
    <property type="entry name" value="HTH_ARAC_FAMILY_2"/>
    <property type="match status" value="1"/>
</dbReference>
<name>A0AA96LAT1_9BACL</name>
<proteinExistence type="predicted"/>
<dbReference type="Pfam" id="PF12833">
    <property type="entry name" value="HTH_18"/>
    <property type="match status" value="1"/>
</dbReference>
<evidence type="ECO:0000313" key="5">
    <source>
        <dbReference type="EMBL" id="WNQ10221.1"/>
    </source>
</evidence>
<keyword evidence="3" id="KW-0804">Transcription</keyword>
<dbReference type="InterPro" id="IPR018060">
    <property type="entry name" value="HTH_AraC"/>
</dbReference>
<sequence>MSGDSSGLFPASPKPVKKAFAFEAMKVNPHALDRLDLKFRWGGYGFRVLRCHWTSFSPGKVVGFHKHSEFEFHFIPRGKGILSLEDGDYEVSEGMFYLTGPQVIHQQTSDGEEGMDELCLHIDIVNLKEAPEGDQWGGSWEDAEAEQCVKRLEEMPAVPALDRFNAMSWFLTAYRSWSENQLGQYSSIKQAIIQILLRASRTYSTDSLPTPLPARNMNHYRFTLAAQYIQDNYSRSLTLEEVAARLSISGRHLQRIFLDQAGVSFSEYVENCRLAQVCTELKQGTRTIEQIAGRHGFSSPNYLHYVFKKRMGVTLMQFRRQAEEHSLKARPT</sequence>
<dbReference type="SUPFAM" id="SSF46689">
    <property type="entry name" value="Homeodomain-like"/>
    <property type="match status" value="2"/>
</dbReference>
<feature type="domain" description="HTH araC/xylS-type" evidence="4">
    <location>
        <begin position="223"/>
        <end position="321"/>
    </location>
</feature>
<dbReference type="InterPro" id="IPR050204">
    <property type="entry name" value="AraC_XylS_family_regulators"/>
</dbReference>
<dbReference type="Pfam" id="PF02311">
    <property type="entry name" value="AraC_binding"/>
    <property type="match status" value="1"/>
</dbReference>
<dbReference type="InterPro" id="IPR009057">
    <property type="entry name" value="Homeodomain-like_sf"/>
</dbReference>
<dbReference type="RefSeq" id="WP_315603995.1">
    <property type="nucleotide sequence ID" value="NZ_CP130318.1"/>
</dbReference>
<accession>A0AA96LAT1</accession>
<gene>
    <name evidence="5" type="ORF">MJA45_21745</name>
</gene>
<keyword evidence="6" id="KW-1185">Reference proteome</keyword>
<organism evidence="5 6">
    <name type="scientific">Paenibacillus aurantius</name>
    <dbReference type="NCBI Taxonomy" id="2918900"/>
    <lineage>
        <taxon>Bacteria</taxon>
        <taxon>Bacillati</taxon>
        <taxon>Bacillota</taxon>
        <taxon>Bacilli</taxon>
        <taxon>Bacillales</taxon>
        <taxon>Paenibacillaceae</taxon>
        <taxon>Paenibacillus</taxon>
    </lineage>
</organism>
<evidence type="ECO:0000256" key="2">
    <source>
        <dbReference type="ARBA" id="ARBA00023125"/>
    </source>
</evidence>
<dbReference type="SUPFAM" id="SSF51182">
    <property type="entry name" value="RmlC-like cupins"/>
    <property type="match status" value="1"/>
</dbReference>
<evidence type="ECO:0000256" key="1">
    <source>
        <dbReference type="ARBA" id="ARBA00023015"/>
    </source>
</evidence>
<protein>
    <submittedName>
        <fullName evidence="5">AraC family transcriptional regulator</fullName>
    </submittedName>
</protein>
<dbReference type="SMART" id="SM00342">
    <property type="entry name" value="HTH_ARAC"/>
    <property type="match status" value="1"/>
</dbReference>
<keyword evidence="2" id="KW-0238">DNA-binding</keyword>
<dbReference type="InterPro" id="IPR014710">
    <property type="entry name" value="RmlC-like_jellyroll"/>
</dbReference>
<dbReference type="Proteomes" id="UP001305702">
    <property type="component" value="Chromosome"/>
</dbReference>